<gene>
    <name evidence="2" type="ORF">HPLM_LOCUS21811</name>
</gene>
<dbReference type="EMBL" id="UZAF01024186">
    <property type="protein sequence ID" value="VDO92647.1"/>
    <property type="molecule type" value="Genomic_DNA"/>
</dbReference>
<feature type="compositionally biased region" description="Polar residues" evidence="1">
    <location>
        <begin position="126"/>
        <end position="147"/>
    </location>
</feature>
<feature type="compositionally biased region" description="Basic and acidic residues" evidence="1">
    <location>
        <begin position="301"/>
        <end position="311"/>
    </location>
</feature>
<name>A0A0N4XBS7_HAEPC</name>
<dbReference type="OrthoDB" id="5911579at2759"/>
<feature type="compositionally biased region" description="Polar residues" evidence="1">
    <location>
        <begin position="221"/>
        <end position="248"/>
    </location>
</feature>
<feature type="compositionally biased region" description="Polar residues" evidence="1">
    <location>
        <begin position="154"/>
        <end position="166"/>
    </location>
</feature>
<accession>A0A0N4XBS7</accession>
<evidence type="ECO:0000313" key="3">
    <source>
        <dbReference type="Proteomes" id="UP000268014"/>
    </source>
</evidence>
<evidence type="ECO:0000256" key="1">
    <source>
        <dbReference type="SAM" id="MobiDB-lite"/>
    </source>
</evidence>
<feature type="compositionally biased region" description="Polar residues" evidence="1">
    <location>
        <begin position="199"/>
        <end position="214"/>
    </location>
</feature>
<sequence length="354" mass="39353">MLFRYDRHAERILGCQDVHEGSWCIVIGWGRACNFNEVLRLSGLCFVGSPLQVLPRSTSGCVPRLSLPMLWYSYAVFQDFVINFAGMGTPPMRSPSMYADGTPRTPRQDDEVEEAAPAYVRAMRSRCQSRAGTPTNMDTTDNENSAHNVPEPSNGPTRTSNDPTSEPTEKVSKPTSFAWPPPTDDPDLFRKFRCPPTQPSTSNGHQQDLGHSTQPPVPSTAPATPQDTRQSDNNAGTDLTNRNKSTANVERRSRARSTVRVPTRRSRQDALLEENPSPPPVSRRRTSRSPTPFRRSPSPEPRPRTPGENRRSPAMGSAYEPREDRFAPAASTNRMSRRDTVGDRVPIAPGVQRM</sequence>
<feature type="region of interest" description="Disordered" evidence="1">
    <location>
        <begin position="124"/>
        <end position="354"/>
    </location>
</feature>
<reference evidence="2 3" key="2">
    <citation type="submission" date="2018-11" db="EMBL/GenBank/DDBJ databases">
        <authorList>
            <consortium name="Pathogen Informatics"/>
        </authorList>
    </citation>
    <scope>NUCLEOTIDE SEQUENCE [LARGE SCALE GENOMIC DNA]</scope>
    <source>
        <strain evidence="2 3">MHpl1</strain>
    </source>
</reference>
<keyword evidence="3" id="KW-1185">Reference proteome</keyword>
<dbReference type="Proteomes" id="UP000268014">
    <property type="component" value="Unassembled WGS sequence"/>
</dbReference>
<protein>
    <submittedName>
        <fullName evidence="4">Peptidase S1 domain-containing protein</fullName>
    </submittedName>
</protein>
<reference evidence="4" key="1">
    <citation type="submission" date="2017-02" db="UniProtKB">
        <authorList>
            <consortium name="WormBaseParasite"/>
        </authorList>
    </citation>
    <scope>IDENTIFICATION</scope>
</reference>
<proteinExistence type="predicted"/>
<dbReference type="WBParaSite" id="HPLM_0002182201-mRNA-1">
    <property type="protein sequence ID" value="HPLM_0002182201-mRNA-1"/>
    <property type="gene ID" value="HPLM_0002182201"/>
</dbReference>
<feature type="compositionally biased region" description="Basic residues" evidence="1">
    <location>
        <begin position="253"/>
        <end position="265"/>
    </location>
</feature>
<dbReference type="AlphaFoldDB" id="A0A0N4XBS7"/>
<organism evidence="4">
    <name type="scientific">Haemonchus placei</name>
    <name type="common">Barber's pole worm</name>
    <dbReference type="NCBI Taxonomy" id="6290"/>
    <lineage>
        <taxon>Eukaryota</taxon>
        <taxon>Metazoa</taxon>
        <taxon>Ecdysozoa</taxon>
        <taxon>Nematoda</taxon>
        <taxon>Chromadorea</taxon>
        <taxon>Rhabditida</taxon>
        <taxon>Rhabditina</taxon>
        <taxon>Rhabditomorpha</taxon>
        <taxon>Strongyloidea</taxon>
        <taxon>Trichostrongylidae</taxon>
        <taxon>Haemonchus</taxon>
    </lineage>
</organism>
<evidence type="ECO:0000313" key="2">
    <source>
        <dbReference type="EMBL" id="VDO92647.1"/>
    </source>
</evidence>
<evidence type="ECO:0000313" key="4">
    <source>
        <dbReference type="WBParaSite" id="HPLM_0002182201-mRNA-1"/>
    </source>
</evidence>